<feature type="transmembrane region" description="Helical" evidence="1">
    <location>
        <begin position="12"/>
        <end position="31"/>
    </location>
</feature>
<protein>
    <submittedName>
        <fullName evidence="2">Uncharacterized protein</fullName>
    </submittedName>
</protein>
<dbReference type="RefSeq" id="WP_268060472.1">
    <property type="nucleotide sequence ID" value="NZ_JAPQFJ010000004.1"/>
</dbReference>
<gene>
    <name evidence="2" type="ORF">OW729_05500</name>
</gene>
<feature type="transmembrane region" description="Helical" evidence="1">
    <location>
        <begin position="146"/>
        <end position="163"/>
    </location>
</feature>
<feature type="transmembrane region" description="Helical" evidence="1">
    <location>
        <begin position="43"/>
        <end position="64"/>
    </location>
</feature>
<proteinExistence type="predicted"/>
<keyword evidence="1" id="KW-1133">Transmembrane helix</keyword>
<organism evidence="2 3">
    <name type="scientific">Clostridium brassicae</name>
    <dbReference type="NCBI Taxonomy" id="2999072"/>
    <lineage>
        <taxon>Bacteria</taxon>
        <taxon>Bacillati</taxon>
        <taxon>Bacillota</taxon>
        <taxon>Clostridia</taxon>
        <taxon>Eubacteriales</taxon>
        <taxon>Clostridiaceae</taxon>
        <taxon>Clostridium</taxon>
    </lineage>
</organism>
<evidence type="ECO:0000313" key="2">
    <source>
        <dbReference type="EMBL" id="MCY6958061.1"/>
    </source>
</evidence>
<keyword evidence="1" id="KW-0472">Membrane</keyword>
<evidence type="ECO:0000313" key="3">
    <source>
        <dbReference type="Proteomes" id="UP001144612"/>
    </source>
</evidence>
<sequence>MMLTTNNLLISLNIIFVSLISCSFLITLLGEKDELELYSFNNSLKNSVVIVTLCLLVYSFYLLTLGKTTISINTILFTIEAVALLSMIFYFLELKGLSFSIKIKNKKFANILIYISIVISVLSTISLVFKPDFFANEKGLIRYDELILYINVILLGLIIPLFPSKKKSISREEYKKEQKELNKIFNIFLLIYLIFMVGLIGYVIYKTVLN</sequence>
<name>A0ABT4D6Y5_9CLOT</name>
<keyword evidence="3" id="KW-1185">Reference proteome</keyword>
<accession>A0ABT4D6Y5</accession>
<dbReference type="EMBL" id="JAPQFJ010000004">
    <property type="protein sequence ID" value="MCY6958061.1"/>
    <property type="molecule type" value="Genomic_DNA"/>
</dbReference>
<reference evidence="2" key="1">
    <citation type="submission" date="2022-12" db="EMBL/GenBank/DDBJ databases">
        <title>Clostridium sp. nov., isolated from industrial wastewater.</title>
        <authorList>
            <person name="Jiayan W."/>
        </authorList>
    </citation>
    <scope>NUCLEOTIDE SEQUENCE</scope>
    <source>
        <strain evidence="2">ZC22-4</strain>
    </source>
</reference>
<dbReference type="Proteomes" id="UP001144612">
    <property type="component" value="Unassembled WGS sequence"/>
</dbReference>
<feature type="transmembrane region" description="Helical" evidence="1">
    <location>
        <begin position="112"/>
        <end position="134"/>
    </location>
</feature>
<feature type="transmembrane region" description="Helical" evidence="1">
    <location>
        <begin position="70"/>
        <end position="92"/>
    </location>
</feature>
<evidence type="ECO:0000256" key="1">
    <source>
        <dbReference type="SAM" id="Phobius"/>
    </source>
</evidence>
<comment type="caution">
    <text evidence="2">The sequence shown here is derived from an EMBL/GenBank/DDBJ whole genome shotgun (WGS) entry which is preliminary data.</text>
</comment>
<feature type="transmembrane region" description="Helical" evidence="1">
    <location>
        <begin position="184"/>
        <end position="205"/>
    </location>
</feature>
<keyword evidence="1" id="KW-0812">Transmembrane</keyword>